<comment type="caution">
    <text evidence="1">The sequence shown here is derived from an EMBL/GenBank/DDBJ whole genome shotgun (WGS) entry which is preliminary data.</text>
</comment>
<keyword evidence="2" id="KW-1185">Reference proteome</keyword>
<proteinExistence type="predicted"/>
<organism evidence="1 2">
    <name type="scientific">Stylosanthes scabra</name>
    <dbReference type="NCBI Taxonomy" id="79078"/>
    <lineage>
        <taxon>Eukaryota</taxon>
        <taxon>Viridiplantae</taxon>
        <taxon>Streptophyta</taxon>
        <taxon>Embryophyta</taxon>
        <taxon>Tracheophyta</taxon>
        <taxon>Spermatophyta</taxon>
        <taxon>Magnoliopsida</taxon>
        <taxon>eudicotyledons</taxon>
        <taxon>Gunneridae</taxon>
        <taxon>Pentapetalae</taxon>
        <taxon>rosids</taxon>
        <taxon>fabids</taxon>
        <taxon>Fabales</taxon>
        <taxon>Fabaceae</taxon>
        <taxon>Papilionoideae</taxon>
        <taxon>50 kb inversion clade</taxon>
        <taxon>dalbergioids sensu lato</taxon>
        <taxon>Dalbergieae</taxon>
        <taxon>Pterocarpus clade</taxon>
        <taxon>Stylosanthes</taxon>
    </lineage>
</organism>
<dbReference type="Proteomes" id="UP001341840">
    <property type="component" value="Unassembled WGS sequence"/>
</dbReference>
<name>A0ABU6RH81_9FABA</name>
<protein>
    <submittedName>
        <fullName evidence="1">Uncharacterized protein</fullName>
    </submittedName>
</protein>
<accession>A0ABU6RH81</accession>
<gene>
    <name evidence="1" type="ORF">PIB30_046877</name>
</gene>
<dbReference type="EMBL" id="JASCZI010030504">
    <property type="protein sequence ID" value="MED6123199.1"/>
    <property type="molecule type" value="Genomic_DNA"/>
</dbReference>
<evidence type="ECO:0000313" key="2">
    <source>
        <dbReference type="Proteomes" id="UP001341840"/>
    </source>
</evidence>
<reference evidence="1 2" key="1">
    <citation type="journal article" date="2023" name="Plants (Basel)">
        <title>Bridging the Gap: Combining Genomics and Transcriptomics Approaches to Understand Stylosanthes scabra, an Orphan Legume from the Brazilian Caatinga.</title>
        <authorList>
            <person name="Ferreira-Neto J.R.C."/>
            <person name="da Silva M.D."/>
            <person name="Binneck E."/>
            <person name="de Melo N.F."/>
            <person name="da Silva R.H."/>
            <person name="de Melo A.L.T.M."/>
            <person name="Pandolfi V."/>
            <person name="Bustamante F.O."/>
            <person name="Brasileiro-Vidal A.C."/>
            <person name="Benko-Iseppon A.M."/>
        </authorList>
    </citation>
    <scope>NUCLEOTIDE SEQUENCE [LARGE SCALE GENOMIC DNA]</scope>
    <source>
        <tissue evidence="1">Leaves</tissue>
    </source>
</reference>
<sequence>MVDSSTQGPVNQANHEDVEEYVVKFDDEDIRESVNKCSKSLIGKLLSDRNFSVGTLESALHAIWRHREEMAREFGD</sequence>
<evidence type="ECO:0000313" key="1">
    <source>
        <dbReference type="EMBL" id="MED6123199.1"/>
    </source>
</evidence>